<organism evidence="1 2">
    <name type="scientific">Ligilactobacillus ruminis SPM0211</name>
    <dbReference type="NCBI Taxonomy" id="1040964"/>
    <lineage>
        <taxon>Bacteria</taxon>
        <taxon>Bacillati</taxon>
        <taxon>Bacillota</taxon>
        <taxon>Bacilli</taxon>
        <taxon>Lactobacillales</taxon>
        <taxon>Lactobacillaceae</taxon>
        <taxon>Ligilactobacillus</taxon>
    </lineage>
</organism>
<gene>
    <name evidence="1" type="ORF">LRU_01976</name>
</gene>
<proteinExistence type="predicted"/>
<reference evidence="1 2" key="1">
    <citation type="journal article" date="2011" name="J. Bacteriol.">
        <title>Genome Sequence of Lactobacillus ruminis SPM0211, Isolated from a Fecal Sample from a Healthy Korean.</title>
        <authorList>
            <person name="Lee S."/>
            <person name="Cho Y.J."/>
            <person name="Lee A.H."/>
            <person name="Chun J."/>
            <person name="Ha N.J."/>
            <person name="Ko G."/>
        </authorList>
    </citation>
    <scope>NUCLEOTIDE SEQUENCE [LARGE SCALE GENOMIC DNA]</scope>
    <source>
        <strain evidence="1 2">SPM0211</strain>
    </source>
</reference>
<dbReference type="AlphaFoldDB" id="F7R2N8"/>
<dbReference type="EMBL" id="AFOJ01000007">
    <property type="protein sequence ID" value="EGM50294.1"/>
    <property type="molecule type" value="Genomic_DNA"/>
</dbReference>
<accession>F7R2N8</accession>
<sequence length="42" mass="4599">MPVSQPKPIKQAMLSTAFGENAKTVAGRPHPVRHFSSAYFLT</sequence>
<name>F7R2N8_9LACO</name>
<comment type="caution">
    <text evidence="1">The sequence shown here is derived from an EMBL/GenBank/DDBJ whole genome shotgun (WGS) entry which is preliminary data.</text>
</comment>
<evidence type="ECO:0000313" key="2">
    <source>
        <dbReference type="Proteomes" id="UP000002971"/>
    </source>
</evidence>
<evidence type="ECO:0000313" key="1">
    <source>
        <dbReference type="EMBL" id="EGM50294.1"/>
    </source>
</evidence>
<protein>
    <submittedName>
        <fullName evidence="1">Uncharacterized protein</fullName>
    </submittedName>
</protein>
<dbReference type="Proteomes" id="UP000002971">
    <property type="component" value="Unassembled WGS sequence"/>
</dbReference>